<gene>
    <name evidence="2" type="ORF">C7448_10959</name>
</gene>
<name>A0A3E0HH96_9FLAO</name>
<dbReference type="Gene3D" id="3.20.80.10">
    <property type="entry name" value="Regulatory factor, effector binding domain"/>
    <property type="match status" value="1"/>
</dbReference>
<keyword evidence="3" id="KW-1185">Reference proteome</keyword>
<dbReference type="EMBL" id="QUNS01000009">
    <property type="protein sequence ID" value="REH45807.1"/>
    <property type="molecule type" value="Genomic_DNA"/>
</dbReference>
<evidence type="ECO:0000313" key="3">
    <source>
        <dbReference type="Proteomes" id="UP000256884"/>
    </source>
</evidence>
<proteinExistence type="predicted"/>
<dbReference type="AlphaFoldDB" id="A0A3E0HH96"/>
<dbReference type="InterPro" id="IPR010499">
    <property type="entry name" value="AraC_E-bd"/>
</dbReference>
<dbReference type="InterPro" id="IPR023393">
    <property type="entry name" value="START-like_dom_sf"/>
</dbReference>
<evidence type="ECO:0000313" key="2">
    <source>
        <dbReference type="EMBL" id="REH45807.1"/>
    </source>
</evidence>
<comment type="caution">
    <text evidence="2">The sequence shown here is derived from an EMBL/GenBank/DDBJ whole genome shotgun (WGS) entry which is preliminary data.</text>
</comment>
<feature type="domain" description="AraC effector-binding" evidence="1">
    <location>
        <begin position="186"/>
        <end position="341"/>
    </location>
</feature>
<organism evidence="2 3">
    <name type="scientific">Tenacibaculum gallaicum</name>
    <dbReference type="NCBI Taxonomy" id="561505"/>
    <lineage>
        <taxon>Bacteria</taxon>
        <taxon>Pseudomonadati</taxon>
        <taxon>Bacteroidota</taxon>
        <taxon>Flavobacteriia</taxon>
        <taxon>Flavobacteriales</taxon>
        <taxon>Flavobacteriaceae</taxon>
        <taxon>Tenacibaculum</taxon>
    </lineage>
</organism>
<dbReference type="SUPFAM" id="SSF55136">
    <property type="entry name" value="Probable bacterial effector-binding domain"/>
    <property type="match status" value="1"/>
</dbReference>
<dbReference type="Pfam" id="PF10604">
    <property type="entry name" value="Polyketide_cyc2"/>
    <property type="match status" value="1"/>
</dbReference>
<dbReference type="InterPro" id="IPR019587">
    <property type="entry name" value="Polyketide_cyclase/dehydratase"/>
</dbReference>
<dbReference type="Gene3D" id="3.30.530.20">
    <property type="match status" value="1"/>
</dbReference>
<protein>
    <submittedName>
        <fullName evidence="2">Effector-binding domain-containing protein</fullName>
    </submittedName>
</protein>
<dbReference type="CDD" id="cd07818">
    <property type="entry name" value="SRPBCC_1"/>
    <property type="match status" value="1"/>
</dbReference>
<dbReference type="Proteomes" id="UP000256884">
    <property type="component" value="Unassembled WGS sequence"/>
</dbReference>
<dbReference type="SUPFAM" id="SSF55961">
    <property type="entry name" value="Bet v1-like"/>
    <property type="match status" value="1"/>
</dbReference>
<dbReference type="InterPro" id="IPR011256">
    <property type="entry name" value="Reg_factor_effector_dom_sf"/>
</dbReference>
<sequence>MKFIKYFFLLLVALIVIFLIYVATFSSSYDVSRNKIIKAPVSHVFNTVNDLKTWEKWGPWHEEDTTIVVTYGDKTVGVGASDSWTSKEGPGKMETVAVVPNKSINQKIAFGDYEPGDIYWTFEEVSEGTKVTWGMKADNNPFIFKFFAALSGGWNNMLGPMEEKGLNNLEKVILETVPAAPKFSTSQVTTKELTEKNFIGYPHKTKINHEEMTKLFMQDMPKAGTYAVKSGLSEDDFIPAAVYTKYDETNNETEFYIGLLLHKSITPDKGMETINLPAGNSVMISKFGNYGDGDYEAHMKIDAYLKENNLKQNWPIWELYVNDPTTVKPEEIQTDIYYPVE</sequence>
<dbReference type="OrthoDB" id="9807923at2"/>
<dbReference type="RefSeq" id="WP_115901997.1">
    <property type="nucleotide sequence ID" value="NZ_QUNS01000009.1"/>
</dbReference>
<accession>A0A3E0HH96</accession>
<reference evidence="2 3" key="1">
    <citation type="submission" date="2018-08" db="EMBL/GenBank/DDBJ databases">
        <title>Genomic Encyclopedia of Type Strains, Phase IV (KMG-IV): sequencing the most valuable type-strain genomes for metagenomic binning, comparative biology and taxonomic classification.</title>
        <authorList>
            <person name="Goeker M."/>
        </authorList>
    </citation>
    <scope>NUCLEOTIDE SEQUENCE [LARGE SCALE GENOMIC DNA]</scope>
    <source>
        <strain evidence="2 3">DSM 18841</strain>
    </source>
</reference>
<dbReference type="InterPro" id="IPR029442">
    <property type="entry name" value="GyrI-like"/>
</dbReference>
<dbReference type="Pfam" id="PF06445">
    <property type="entry name" value="GyrI-like"/>
    <property type="match status" value="1"/>
</dbReference>
<dbReference type="SMART" id="SM00871">
    <property type="entry name" value="AraC_E_bind"/>
    <property type="match status" value="1"/>
</dbReference>
<evidence type="ECO:0000259" key="1">
    <source>
        <dbReference type="SMART" id="SM00871"/>
    </source>
</evidence>